<name>A0A077UIW9_9STAP</name>
<sequence>MSNQDLFDELEKKSYKLEDIFTKEEIKKYKAEDQLRAGKTQYVETGKDTATLYLSSAYTKTIAALGAGAISVISALTGGLVGAGVGGFLGSIAASNIDTSKGIYIKLKTKKNAAGEYVLTGEKWGYQ</sequence>
<dbReference type="EMBL" id="CCEH01000010">
    <property type="protein sequence ID" value="CDR28296.1"/>
    <property type="molecule type" value="Genomic_DNA"/>
</dbReference>
<protein>
    <submittedName>
        <fullName evidence="1">Uncharacterized protein</fullName>
    </submittedName>
</protein>
<dbReference type="AlphaFoldDB" id="A0A077UIW9"/>
<reference evidence="1 2" key="1">
    <citation type="submission" date="2014-05" db="EMBL/GenBank/DDBJ databases">
        <authorList>
            <person name="Aslett A.Martin."/>
            <person name="De Silva Nishadi"/>
        </authorList>
    </citation>
    <scope>NUCLEOTIDE SEQUENCE [LARGE SCALE GENOMIC DNA]</scope>
</reference>
<evidence type="ECO:0000313" key="1">
    <source>
        <dbReference type="EMBL" id="CDR28296.1"/>
    </source>
</evidence>
<organism evidence="1 2">
    <name type="scientific">Staphylococcus schweitzeri</name>
    <dbReference type="NCBI Taxonomy" id="1654388"/>
    <lineage>
        <taxon>Bacteria</taxon>
        <taxon>Bacillati</taxon>
        <taxon>Bacillota</taxon>
        <taxon>Bacilli</taxon>
        <taxon>Bacillales</taxon>
        <taxon>Staphylococcaceae</taxon>
        <taxon>Staphylococcus</taxon>
    </lineage>
</organism>
<evidence type="ECO:0000313" key="2">
    <source>
        <dbReference type="Proteomes" id="UP000044616"/>
    </source>
</evidence>
<proteinExistence type="predicted"/>
<dbReference type="Proteomes" id="UP000044616">
    <property type="component" value="Unassembled WGS sequence"/>
</dbReference>
<dbReference type="RefSeq" id="WP_047530757.1">
    <property type="nucleotide sequence ID" value="NZ_CCEH01000010.1"/>
</dbReference>
<accession>A0A077UIW9</accession>
<gene>
    <name evidence="1" type="ORF">ERS140147_01427</name>
</gene>